<protein>
    <submittedName>
        <fullName evidence="4">Inosine monophosphate dehydrogenase</fullName>
    </submittedName>
</protein>
<proteinExistence type="predicted"/>
<dbReference type="PANTHER" id="PTHR32332">
    <property type="entry name" value="2-NITROPROPANE DIOXYGENASE"/>
    <property type="match status" value="1"/>
</dbReference>
<evidence type="ECO:0000313" key="4">
    <source>
        <dbReference type="EMBL" id="PYI28022.1"/>
    </source>
</evidence>
<dbReference type="EMBL" id="KZ825557">
    <property type="protein sequence ID" value="PYI28022.1"/>
    <property type="molecule type" value="Genomic_DNA"/>
</dbReference>
<dbReference type="Proteomes" id="UP000248817">
    <property type="component" value="Unassembled WGS sequence"/>
</dbReference>
<evidence type="ECO:0000256" key="2">
    <source>
        <dbReference type="ARBA" id="ARBA00022643"/>
    </source>
</evidence>
<dbReference type="CDD" id="cd04730">
    <property type="entry name" value="NPD_like"/>
    <property type="match status" value="1"/>
</dbReference>
<dbReference type="Gene3D" id="3.20.20.70">
    <property type="entry name" value="Aldolase class I"/>
    <property type="match status" value="1"/>
</dbReference>
<keyword evidence="5" id="KW-1185">Reference proteome</keyword>
<keyword evidence="3" id="KW-0560">Oxidoreductase</keyword>
<name>A0A2V5HZ57_9EURO</name>
<dbReference type="InterPro" id="IPR004136">
    <property type="entry name" value="NMO"/>
</dbReference>
<sequence>MPFNTLLTRKLGITVPVVQGGMQWVGYAELAAAVSNAGGLGILTALTQPTPEDLRKEIRKCRAMTKNPFGVNLTLLPALVPPDYAAYAQVIIDEGIKIVETAGNNPGPVIQQLKKANIIVLHKCTTIRHAKSAIKLGVDFLSIDGFECAGHVGENDITNFILLSRARQELKVPFIASGGFADGQGLAAAMALGAEGINMGTRFMCTVEAPIHNNVKEAIVKADETDTALVMRRWTNTTRLFGNKVSKEALKVERESKTGEFSEIAPFVSGKRGREVFLTGDVDFGVWTAGQVIGMIHDIPTCAELLERIEKEAVQALDRVKSLHTAPVQSKL</sequence>
<dbReference type="SUPFAM" id="SSF51412">
    <property type="entry name" value="Inosine monophosphate dehydrogenase (IMPDH)"/>
    <property type="match status" value="1"/>
</dbReference>
<organism evidence="4 5">
    <name type="scientific">Aspergillus indologenus CBS 114.80</name>
    <dbReference type="NCBI Taxonomy" id="1450541"/>
    <lineage>
        <taxon>Eukaryota</taxon>
        <taxon>Fungi</taxon>
        <taxon>Dikarya</taxon>
        <taxon>Ascomycota</taxon>
        <taxon>Pezizomycotina</taxon>
        <taxon>Eurotiomycetes</taxon>
        <taxon>Eurotiomycetidae</taxon>
        <taxon>Eurotiales</taxon>
        <taxon>Aspergillaceae</taxon>
        <taxon>Aspergillus</taxon>
        <taxon>Aspergillus subgen. Circumdati</taxon>
    </lineage>
</organism>
<dbReference type="AlphaFoldDB" id="A0A2V5HZ57"/>
<accession>A0A2V5HZ57</accession>
<dbReference type="GO" id="GO:0018580">
    <property type="term" value="F:nitronate monooxygenase activity"/>
    <property type="evidence" value="ECO:0007669"/>
    <property type="project" value="InterPro"/>
</dbReference>
<evidence type="ECO:0000256" key="3">
    <source>
        <dbReference type="ARBA" id="ARBA00023002"/>
    </source>
</evidence>
<keyword evidence="2" id="KW-0288">FMN</keyword>
<dbReference type="PANTHER" id="PTHR32332:SF28">
    <property type="entry name" value="DIOXYGENASE FAMILY OXIDOREDUCTASE, PUTATIVE (AFU_ORTHOLOGUE AFUA_5G09600)-RELATED"/>
    <property type="match status" value="1"/>
</dbReference>
<dbReference type="Pfam" id="PF03060">
    <property type="entry name" value="NMO"/>
    <property type="match status" value="1"/>
</dbReference>
<reference evidence="4 5" key="1">
    <citation type="submission" date="2018-02" db="EMBL/GenBank/DDBJ databases">
        <title>The genomes of Aspergillus section Nigri reveals drivers in fungal speciation.</title>
        <authorList>
            <consortium name="DOE Joint Genome Institute"/>
            <person name="Vesth T.C."/>
            <person name="Nybo J."/>
            <person name="Theobald S."/>
            <person name="Brandl J."/>
            <person name="Frisvad J.C."/>
            <person name="Nielsen K.F."/>
            <person name="Lyhne E.K."/>
            <person name="Kogle M.E."/>
            <person name="Kuo A."/>
            <person name="Riley R."/>
            <person name="Clum A."/>
            <person name="Nolan M."/>
            <person name="Lipzen A."/>
            <person name="Salamov A."/>
            <person name="Henrissat B."/>
            <person name="Wiebenga A."/>
            <person name="De vries R.P."/>
            <person name="Grigoriev I.V."/>
            <person name="Mortensen U.H."/>
            <person name="Andersen M.R."/>
            <person name="Baker S.E."/>
        </authorList>
    </citation>
    <scope>NUCLEOTIDE SEQUENCE [LARGE SCALE GENOMIC DNA]</scope>
    <source>
        <strain evidence="4 5">CBS 114.80</strain>
    </source>
</reference>
<dbReference type="InterPro" id="IPR013785">
    <property type="entry name" value="Aldolase_TIM"/>
</dbReference>
<evidence type="ECO:0000256" key="1">
    <source>
        <dbReference type="ARBA" id="ARBA00022630"/>
    </source>
</evidence>
<gene>
    <name evidence="4" type="ORF">BP00DRAFT_275578</name>
</gene>
<keyword evidence="1" id="KW-0285">Flavoprotein</keyword>
<evidence type="ECO:0000313" key="5">
    <source>
        <dbReference type="Proteomes" id="UP000248817"/>
    </source>
</evidence>